<dbReference type="Pfam" id="PF00629">
    <property type="entry name" value="MAM"/>
    <property type="match status" value="1"/>
</dbReference>
<dbReference type="PANTHER" id="PTHR24252:SF16">
    <property type="entry name" value="TRANSMEMBRANE SERINE PROTEASE 15"/>
    <property type="match status" value="1"/>
</dbReference>
<dbReference type="GO" id="GO:0004252">
    <property type="term" value="F:serine-type endopeptidase activity"/>
    <property type="evidence" value="ECO:0007669"/>
    <property type="project" value="InterPro"/>
</dbReference>
<dbReference type="GO" id="GO:0009566">
    <property type="term" value="P:fertilization"/>
    <property type="evidence" value="ECO:0007669"/>
    <property type="project" value="UniProtKB-ARBA"/>
</dbReference>
<dbReference type="PRINTS" id="PR00722">
    <property type="entry name" value="CHYMOTRYPSIN"/>
</dbReference>
<dbReference type="Pfam" id="PF00057">
    <property type="entry name" value="Ldl_recept_a"/>
    <property type="match status" value="2"/>
</dbReference>
<dbReference type="SUPFAM" id="SSF49899">
    <property type="entry name" value="Concanavalin A-like lectins/glucanases"/>
    <property type="match status" value="1"/>
</dbReference>
<keyword evidence="12" id="KW-0325">Glycoprotein</keyword>
<dbReference type="GO" id="GO:0016020">
    <property type="term" value="C:membrane"/>
    <property type="evidence" value="ECO:0007669"/>
    <property type="project" value="UniProtKB-SubCell"/>
</dbReference>
<evidence type="ECO:0000256" key="14">
    <source>
        <dbReference type="PROSITE-ProRule" id="PRU00196"/>
    </source>
</evidence>
<evidence type="ECO:0000313" key="23">
    <source>
        <dbReference type="Proteomes" id="UP001221898"/>
    </source>
</evidence>
<feature type="transmembrane region" description="Helical" evidence="16">
    <location>
        <begin position="12"/>
        <end position="37"/>
    </location>
</feature>
<dbReference type="SMART" id="SM00020">
    <property type="entry name" value="Tryp_SPc"/>
    <property type="match status" value="1"/>
</dbReference>
<keyword evidence="4 16" id="KW-0812">Transmembrane</keyword>
<dbReference type="Gene3D" id="3.10.250.10">
    <property type="entry name" value="SRCR-like domain"/>
    <property type="match status" value="1"/>
</dbReference>
<dbReference type="InterPro" id="IPR009003">
    <property type="entry name" value="Peptidase_S1_PA"/>
</dbReference>
<dbReference type="Gene3D" id="4.10.400.10">
    <property type="entry name" value="Low-density Lipoprotein Receptor"/>
    <property type="match status" value="2"/>
</dbReference>
<evidence type="ECO:0000256" key="11">
    <source>
        <dbReference type="ARBA" id="ARBA00023157"/>
    </source>
</evidence>
<keyword evidence="23" id="KW-1185">Reference proteome</keyword>
<dbReference type="PROSITE" id="PS00135">
    <property type="entry name" value="TRYPSIN_SER"/>
    <property type="match status" value="1"/>
</dbReference>
<evidence type="ECO:0000256" key="5">
    <source>
        <dbReference type="ARBA" id="ARBA00022737"/>
    </source>
</evidence>
<keyword evidence="5" id="KW-0677">Repeat</keyword>
<evidence type="ECO:0000259" key="18">
    <source>
        <dbReference type="PROSITE" id="PS50024"/>
    </source>
</evidence>
<dbReference type="SMART" id="SM00137">
    <property type="entry name" value="MAM"/>
    <property type="match status" value="1"/>
</dbReference>
<evidence type="ECO:0000256" key="3">
    <source>
        <dbReference type="ARBA" id="ARBA00022670"/>
    </source>
</evidence>
<dbReference type="InterPro" id="IPR023415">
    <property type="entry name" value="LDLR_class-A_CS"/>
</dbReference>
<evidence type="ECO:0000259" key="17">
    <source>
        <dbReference type="PROSITE" id="PS01180"/>
    </source>
</evidence>
<sequence length="1018" mass="111782">MKIQKCRLSSTEVLLSILFLALLAVCLGLIAVTWLALHPDRQGEPGETLRGRLVISKGATYTEDLGNTSSLQFKALAFDVEHLISEVYTRSSLRDQYKACVVLDFSSGSVVVTFDLDFAQPVATEEAQQQLADGVQAGVGGAQAALVIDVNSILITGQCAAGHMMCGNGQTCLPKMRFCDGIYDCPDGSDENETLCVTACDGQFLLLGLTGSFHSQNFPLSYESETFCRWIIRVRDGHAIQVDFQSFDTEEDIDALYFYEGTGENKNLTNTLSGSFSGSVWIFSHEATIEFFSDFINNYKGFNATYREENLSGLTNEEKVNCSFEQGLCFWRQDPTEEGDWLRVNIPTFPPFTGPGFDHTLGNQSGYYIVTPGGPAMWARSFRIYSLPLAHTNGPVCLSFWYHMYGEDVRLLTVFVENQTMVVVVFQKEGNYGDHWNYGQVTLNDTTGLTVVFEAQKMQGLRNDIALDDIGLANGRCVEGVYPDPTPVPVPTTPPPIPLDCGGPFDLWEPNATFSSPNYPNSYGNRLSCVWTLHAGVGKNIQLHFLDFDVEAIFDMVELRDGAEGGSELLGVFTGSDASIADVFSTTNQMMVVFFTDRSGYGRGFRANFSSGFRLGQPEPCAAGLYQCRSGACISNTSVCDSRPDCSDASDESECVTLQPGNGTSANLLQLQVQNSWYTVCADNWTQELSSFLCHYLGFRAGNASMVPLTEGDRSFITLIPTPNGTLDVKPSDVCAGGRVVSLRCDNKPCGVRMVQWARDGGTEEIRTEGGEANEMEEDSRVVGGSDAQEGAWPWMVSLHWRGRHVCGASLIDREWLITAAHCVYGKNMHLSYWEALLGLHSQHGPESPHTQTKRVDRIIFNKIYNRRTKDGDIAMMHLDTPANLTDYIQPICLPDKDEQFESGRKCFIAGWGTVAEQGSVANVLQEAAVPLVSHALCQEQLPEYNITSRMVCAGYPEGGVDSCQGDSGGPLMCQHDGHWVLAGVTSFGVGCARPQRPGVYALVSHFTDWVAEVRRIS</sequence>
<dbReference type="FunFam" id="2.40.10.10:FF:000003">
    <property type="entry name" value="Transmembrane serine protease 3"/>
    <property type="match status" value="1"/>
</dbReference>
<feature type="domain" description="SRCR" evidence="21">
    <location>
        <begin position="656"/>
        <end position="749"/>
    </location>
</feature>
<dbReference type="Gene3D" id="2.40.10.10">
    <property type="entry name" value="Trypsin-like serine proteases"/>
    <property type="match status" value="2"/>
</dbReference>
<feature type="domain" description="SEA" evidence="18">
    <location>
        <begin position="45"/>
        <end position="160"/>
    </location>
</feature>
<reference evidence="22" key="1">
    <citation type="journal article" date="2023" name="Science">
        <title>Genome structures resolve the early diversification of teleost fishes.</title>
        <authorList>
            <person name="Parey E."/>
            <person name="Louis A."/>
            <person name="Montfort J."/>
            <person name="Bouchez O."/>
            <person name="Roques C."/>
            <person name="Iampietro C."/>
            <person name="Lluch J."/>
            <person name="Castinel A."/>
            <person name="Donnadieu C."/>
            <person name="Desvignes T."/>
            <person name="Floi Bucao C."/>
            <person name="Jouanno E."/>
            <person name="Wen M."/>
            <person name="Mejri S."/>
            <person name="Dirks R."/>
            <person name="Jansen H."/>
            <person name="Henkel C."/>
            <person name="Chen W.J."/>
            <person name="Zahm M."/>
            <person name="Cabau C."/>
            <person name="Klopp C."/>
            <person name="Thompson A.W."/>
            <person name="Robinson-Rechavi M."/>
            <person name="Braasch I."/>
            <person name="Lecointre G."/>
            <person name="Bobe J."/>
            <person name="Postlethwait J.H."/>
            <person name="Berthelot C."/>
            <person name="Roest Crollius H."/>
            <person name="Guiguen Y."/>
        </authorList>
    </citation>
    <scope>NUCLEOTIDE SEQUENCE</scope>
    <source>
        <strain evidence="22">NC1722</strain>
    </source>
</reference>
<dbReference type="InterPro" id="IPR001254">
    <property type="entry name" value="Trypsin_dom"/>
</dbReference>
<keyword evidence="7 15" id="KW-0720">Serine protease</keyword>
<dbReference type="InterPro" id="IPR033116">
    <property type="entry name" value="TRYPSIN_SER"/>
</dbReference>
<proteinExistence type="inferred from homology"/>
<dbReference type="SUPFAM" id="SSF57424">
    <property type="entry name" value="LDL receptor-like module"/>
    <property type="match status" value="2"/>
</dbReference>
<dbReference type="SUPFAM" id="SSF56487">
    <property type="entry name" value="SRCR-like"/>
    <property type="match status" value="1"/>
</dbReference>
<dbReference type="SUPFAM" id="SSF50494">
    <property type="entry name" value="Trypsin-like serine proteases"/>
    <property type="match status" value="1"/>
</dbReference>
<keyword evidence="11 14" id="KW-1015">Disulfide bond</keyword>
<keyword evidence="10 16" id="KW-0472">Membrane</keyword>
<evidence type="ECO:0000256" key="15">
    <source>
        <dbReference type="RuleBase" id="RU363034"/>
    </source>
</evidence>
<keyword evidence="6 15" id="KW-0378">Hydrolase</keyword>
<dbReference type="PROSITE" id="PS50240">
    <property type="entry name" value="TRYPSIN_DOM"/>
    <property type="match status" value="1"/>
</dbReference>
<evidence type="ECO:0000256" key="9">
    <source>
        <dbReference type="ARBA" id="ARBA00022989"/>
    </source>
</evidence>
<dbReference type="Pfam" id="PF15494">
    <property type="entry name" value="SRCR_2"/>
    <property type="match status" value="1"/>
</dbReference>
<dbReference type="InterPro" id="IPR002172">
    <property type="entry name" value="LDrepeatLR_classA_rpt"/>
</dbReference>
<comment type="caution">
    <text evidence="14">Lacks conserved residue(s) required for the propagation of feature annotation.</text>
</comment>
<feature type="disulfide bond" evidence="13">
    <location>
        <begin position="640"/>
        <end position="655"/>
    </location>
</feature>
<organism evidence="22 23">
    <name type="scientific">Aldrovandia affinis</name>
    <dbReference type="NCBI Taxonomy" id="143900"/>
    <lineage>
        <taxon>Eukaryota</taxon>
        <taxon>Metazoa</taxon>
        <taxon>Chordata</taxon>
        <taxon>Craniata</taxon>
        <taxon>Vertebrata</taxon>
        <taxon>Euteleostomi</taxon>
        <taxon>Actinopterygii</taxon>
        <taxon>Neopterygii</taxon>
        <taxon>Teleostei</taxon>
        <taxon>Notacanthiformes</taxon>
        <taxon>Halosauridae</taxon>
        <taxon>Aldrovandia</taxon>
    </lineage>
</organism>
<keyword evidence="8" id="KW-0735">Signal-anchor</keyword>
<dbReference type="Gene3D" id="2.60.120.200">
    <property type="match status" value="1"/>
</dbReference>
<dbReference type="InterPro" id="IPR043504">
    <property type="entry name" value="Peptidase_S1_PA_chymotrypsin"/>
</dbReference>
<dbReference type="CDD" id="cd06263">
    <property type="entry name" value="MAM"/>
    <property type="match status" value="1"/>
</dbReference>
<dbReference type="InterPro" id="IPR036055">
    <property type="entry name" value="LDL_receptor-like_sf"/>
</dbReference>
<evidence type="ECO:0000256" key="16">
    <source>
        <dbReference type="SAM" id="Phobius"/>
    </source>
</evidence>
<feature type="domain" description="MAM" evidence="19">
    <location>
        <begin position="320"/>
        <end position="479"/>
    </location>
</feature>
<comment type="subcellular location">
    <subcellularLocation>
        <location evidence="1">Membrane</location>
        <topology evidence="1">Single-pass type II membrane protein</topology>
    </subcellularLocation>
</comment>
<dbReference type="CDD" id="cd00190">
    <property type="entry name" value="Tryp_SPc"/>
    <property type="match status" value="1"/>
</dbReference>
<comment type="similarity">
    <text evidence="2">Belongs to the DMBT1 family.</text>
</comment>
<feature type="disulfide bond" evidence="14">
    <location>
        <begin position="735"/>
        <end position="745"/>
    </location>
</feature>
<dbReference type="SUPFAM" id="SSF49854">
    <property type="entry name" value="Spermadhesin, CUB domain"/>
    <property type="match status" value="2"/>
</dbReference>
<dbReference type="SMART" id="SM00202">
    <property type="entry name" value="SR"/>
    <property type="match status" value="1"/>
</dbReference>
<evidence type="ECO:0000256" key="12">
    <source>
        <dbReference type="ARBA" id="ARBA00023180"/>
    </source>
</evidence>
<dbReference type="Pfam" id="PF01390">
    <property type="entry name" value="SEA"/>
    <property type="match status" value="1"/>
</dbReference>
<dbReference type="Gene3D" id="2.60.120.290">
    <property type="entry name" value="Spermadhesin, CUB domain"/>
    <property type="match status" value="2"/>
</dbReference>
<feature type="disulfide bond" evidence="13">
    <location>
        <begin position="621"/>
        <end position="633"/>
    </location>
</feature>
<dbReference type="InterPro" id="IPR036772">
    <property type="entry name" value="SRCR-like_dom_sf"/>
</dbReference>
<dbReference type="AlphaFoldDB" id="A0AAD7WB57"/>
<dbReference type="PROSITE" id="PS50024">
    <property type="entry name" value="SEA"/>
    <property type="match status" value="1"/>
</dbReference>
<evidence type="ECO:0000259" key="21">
    <source>
        <dbReference type="PROSITE" id="PS50287"/>
    </source>
</evidence>
<dbReference type="PROSITE" id="PS00134">
    <property type="entry name" value="TRYPSIN_HIS"/>
    <property type="match status" value="1"/>
</dbReference>
<dbReference type="FunFam" id="2.60.120.200:FF:000128">
    <property type="entry name" value="enteropeptidase isoform X2"/>
    <property type="match status" value="1"/>
</dbReference>
<evidence type="ECO:0000256" key="2">
    <source>
        <dbReference type="ARBA" id="ARBA00009931"/>
    </source>
</evidence>
<evidence type="ECO:0000259" key="20">
    <source>
        <dbReference type="PROSITE" id="PS50240"/>
    </source>
</evidence>
<dbReference type="SUPFAM" id="SSF82671">
    <property type="entry name" value="SEA domain"/>
    <property type="match status" value="1"/>
</dbReference>
<dbReference type="SMART" id="SM00192">
    <property type="entry name" value="LDLa"/>
    <property type="match status" value="2"/>
</dbReference>
<name>A0AAD7WB57_9TELE</name>
<feature type="disulfide bond" evidence="13">
    <location>
        <begin position="628"/>
        <end position="646"/>
    </location>
</feature>
<dbReference type="PROSITE" id="PS50287">
    <property type="entry name" value="SRCR_2"/>
    <property type="match status" value="1"/>
</dbReference>
<dbReference type="EMBL" id="JAINUG010000167">
    <property type="protein sequence ID" value="KAJ8390627.1"/>
    <property type="molecule type" value="Genomic_DNA"/>
</dbReference>
<dbReference type="InterPro" id="IPR013320">
    <property type="entry name" value="ConA-like_dom_sf"/>
</dbReference>
<dbReference type="InterPro" id="IPR001190">
    <property type="entry name" value="SRCR"/>
</dbReference>
<feature type="domain" description="CUB" evidence="17">
    <location>
        <begin position="501"/>
        <end position="612"/>
    </location>
</feature>
<dbReference type="GO" id="GO:0006508">
    <property type="term" value="P:proteolysis"/>
    <property type="evidence" value="ECO:0007669"/>
    <property type="project" value="UniProtKB-KW"/>
</dbReference>
<evidence type="ECO:0000256" key="13">
    <source>
        <dbReference type="PROSITE-ProRule" id="PRU00124"/>
    </source>
</evidence>
<dbReference type="InterPro" id="IPR035914">
    <property type="entry name" value="Sperma_CUB_dom_sf"/>
</dbReference>
<feature type="domain" description="Peptidase S1" evidence="20">
    <location>
        <begin position="782"/>
        <end position="1016"/>
    </location>
</feature>
<dbReference type="PROSITE" id="PS50068">
    <property type="entry name" value="LDLRA_2"/>
    <property type="match status" value="2"/>
</dbReference>
<dbReference type="Proteomes" id="UP001221898">
    <property type="component" value="Unassembled WGS sequence"/>
</dbReference>
<evidence type="ECO:0000313" key="22">
    <source>
        <dbReference type="EMBL" id="KAJ8390627.1"/>
    </source>
</evidence>
<comment type="caution">
    <text evidence="22">The sequence shown here is derived from an EMBL/GenBank/DDBJ whole genome shotgun (WGS) entry which is preliminary data.</text>
</comment>
<gene>
    <name evidence="22" type="ORF">AAFF_G00102330</name>
</gene>
<dbReference type="SMART" id="SM00042">
    <property type="entry name" value="CUB"/>
    <property type="match status" value="2"/>
</dbReference>
<dbReference type="PROSITE" id="PS50060">
    <property type="entry name" value="MAM_2"/>
    <property type="match status" value="1"/>
</dbReference>
<dbReference type="SMART" id="SM00200">
    <property type="entry name" value="SEA"/>
    <property type="match status" value="1"/>
</dbReference>
<evidence type="ECO:0008006" key="24">
    <source>
        <dbReference type="Google" id="ProtNLM"/>
    </source>
</evidence>
<feature type="domain" description="CUB" evidence="17">
    <location>
        <begin position="200"/>
        <end position="309"/>
    </location>
</feature>
<evidence type="ECO:0000256" key="1">
    <source>
        <dbReference type="ARBA" id="ARBA00004606"/>
    </source>
</evidence>
<dbReference type="FunFam" id="2.60.120.290:FF:000005">
    <property type="entry name" value="Procollagen C-endopeptidase enhancer 1"/>
    <property type="match status" value="1"/>
</dbReference>
<dbReference type="CDD" id="cd00041">
    <property type="entry name" value="CUB"/>
    <property type="match status" value="2"/>
</dbReference>
<dbReference type="PROSITE" id="PS01209">
    <property type="entry name" value="LDLRA_1"/>
    <property type="match status" value="2"/>
</dbReference>
<dbReference type="Pfam" id="PF00431">
    <property type="entry name" value="CUB"/>
    <property type="match status" value="2"/>
</dbReference>
<dbReference type="CDD" id="cd00112">
    <property type="entry name" value="LDLa"/>
    <property type="match status" value="2"/>
</dbReference>
<accession>A0AAD7WB57</accession>
<evidence type="ECO:0000256" key="8">
    <source>
        <dbReference type="ARBA" id="ARBA00022968"/>
    </source>
</evidence>
<dbReference type="InterPro" id="IPR036364">
    <property type="entry name" value="SEA_dom_sf"/>
</dbReference>
<dbReference type="InterPro" id="IPR000082">
    <property type="entry name" value="SEA_dom"/>
</dbReference>
<dbReference type="Pfam" id="PF00089">
    <property type="entry name" value="Trypsin"/>
    <property type="match status" value="1"/>
</dbReference>
<dbReference type="InterPro" id="IPR018114">
    <property type="entry name" value="TRYPSIN_HIS"/>
</dbReference>
<evidence type="ECO:0000256" key="7">
    <source>
        <dbReference type="ARBA" id="ARBA00022825"/>
    </source>
</evidence>
<dbReference type="InterPro" id="IPR000998">
    <property type="entry name" value="MAM_dom"/>
</dbReference>
<keyword evidence="3 15" id="KW-0645">Protease</keyword>
<dbReference type="InterPro" id="IPR000859">
    <property type="entry name" value="CUB_dom"/>
</dbReference>
<dbReference type="Gene3D" id="3.30.70.960">
    <property type="entry name" value="SEA domain"/>
    <property type="match status" value="1"/>
</dbReference>
<evidence type="ECO:0000256" key="4">
    <source>
        <dbReference type="ARBA" id="ARBA00022692"/>
    </source>
</evidence>
<keyword evidence="9 16" id="KW-1133">Transmembrane helix</keyword>
<evidence type="ECO:0000256" key="6">
    <source>
        <dbReference type="ARBA" id="ARBA00022801"/>
    </source>
</evidence>
<protein>
    <recommendedName>
        <fullName evidence="24">Enteropeptidase</fullName>
    </recommendedName>
</protein>
<evidence type="ECO:0000259" key="19">
    <source>
        <dbReference type="PROSITE" id="PS50060"/>
    </source>
</evidence>
<dbReference type="InterPro" id="IPR001314">
    <property type="entry name" value="Peptidase_S1A"/>
</dbReference>
<dbReference type="PROSITE" id="PS01180">
    <property type="entry name" value="CUB"/>
    <property type="match status" value="2"/>
</dbReference>
<dbReference type="PANTHER" id="PTHR24252">
    <property type="entry name" value="ACROSIN-RELATED"/>
    <property type="match status" value="1"/>
</dbReference>
<evidence type="ECO:0000256" key="10">
    <source>
        <dbReference type="ARBA" id="ARBA00023136"/>
    </source>
</evidence>